<dbReference type="AlphaFoldDB" id="W6MW51"/>
<dbReference type="EMBL" id="HG793127">
    <property type="protein sequence ID" value="CDK26895.1"/>
    <property type="molecule type" value="Genomic_DNA"/>
</dbReference>
<protein>
    <submittedName>
        <fullName evidence="1">Uncharacterized protein</fullName>
    </submittedName>
</protein>
<evidence type="ECO:0000313" key="1">
    <source>
        <dbReference type="EMBL" id="CDK26895.1"/>
    </source>
</evidence>
<dbReference type="HOGENOM" id="CLU_1023160_0_0_1"/>
<proteinExistence type="predicted"/>
<dbReference type="GeneID" id="34520279"/>
<evidence type="ECO:0000313" key="2">
    <source>
        <dbReference type="Proteomes" id="UP000019384"/>
    </source>
</evidence>
<dbReference type="OrthoDB" id="4009808at2759"/>
<reference evidence="1" key="1">
    <citation type="submission" date="2013-12" db="EMBL/GenBank/DDBJ databases">
        <authorList>
            <person name="Genoscope - CEA"/>
        </authorList>
    </citation>
    <scope>NUCLEOTIDE SEQUENCE</scope>
    <source>
        <strain evidence="1">CBS 1993</strain>
    </source>
</reference>
<dbReference type="RefSeq" id="XP_022458891.1">
    <property type="nucleotide sequence ID" value="XM_022603158.1"/>
</dbReference>
<sequence length="260" mass="29427">MPVFEAPAVYVQSAVTTLSTYMIQHLYMKQLIDSDRTAANVLPLLNPTAVYYVRRERANKQNVVNVFDSKGNKVYTFERTTPLNPVWRMLEFPSRREAATVRAGFFLTSADFHNVPGVQHRVISDENGLSGKFKTFYLDDGHKYGWTRGSKFLEKFVNPGGDDEEVRERIAKVRLMRQWKFDFELIVDETKINKEVALATGFVSMMTQWGVGDITETTGPTRLQEKTQDTSAAAATAGHDLSHVTFVMNGADTEVTIEQE</sequence>
<accession>W6MW51</accession>
<gene>
    <name evidence="1" type="ORF">KUCA_T00002870001</name>
</gene>
<name>W6MW51_9ASCO</name>
<reference evidence="1" key="2">
    <citation type="submission" date="2014-02" db="EMBL/GenBank/DDBJ databases">
        <title>Complete DNA sequence of /Kuraishia capsulata/ illustrates novel genomic features among budding yeasts (/Saccharomycotina/).</title>
        <authorList>
            <person name="Morales L."/>
            <person name="Noel B."/>
            <person name="Porcel B."/>
            <person name="Marcet-Houben M."/>
            <person name="Hullo M-F."/>
            <person name="Sacerdot C."/>
            <person name="Tekaia F."/>
            <person name="Leh-Louis V."/>
            <person name="Despons L."/>
            <person name="Khanna V."/>
            <person name="Aury J-M."/>
            <person name="Barbe V."/>
            <person name="Couloux A."/>
            <person name="Labadie K."/>
            <person name="Pelletier E."/>
            <person name="Souciet J-L."/>
            <person name="Boekhout T."/>
            <person name="Gabaldon T."/>
            <person name="Wincker P."/>
            <person name="Dujon B."/>
        </authorList>
    </citation>
    <scope>NUCLEOTIDE SEQUENCE</scope>
    <source>
        <strain evidence="1">CBS 1993</strain>
    </source>
</reference>
<organism evidence="1 2">
    <name type="scientific">Kuraishia capsulata CBS 1993</name>
    <dbReference type="NCBI Taxonomy" id="1382522"/>
    <lineage>
        <taxon>Eukaryota</taxon>
        <taxon>Fungi</taxon>
        <taxon>Dikarya</taxon>
        <taxon>Ascomycota</taxon>
        <taxon>Saccharomycotina</taxon>
        <taxon>Pichiomycetes</taxon>
        <taxon>Pichiales</taxon>
        <taxon>Pichiaceae</taxon>
        <taxon>Kuraishia</taxon>
    </lineage>
</organism>
<dbReference type="Proteomes" id="UP000019384">
    <property type="component" value="Unassembled WGS sequence"/>
</dbReference>
<keyword evidence="2" id="KW-1185">Reference proteome</keyword>